<evidence type="ECO:0000313" key="2">
    <source>
        <dbReference type="EMBL" id="GLJ66524.1"/>
    </source>
</evidence>
<organism evidence="2 3">
    <name type="scientific">Nocardioides luteus</name>
    <dbReference type="NCBI Taxonomy" id="1844"/>
    <lineage>
        <taxon>Bacteria</taxon>
        <taxon>Bacillati</taxon>
        <taxon>Actinomycetota</taxon>
        <taxon>Actinomycetes</taxon>
        <taxon>Propionibacteriales</taxon>
        <taxon>Nocardioidaceae</taxon>
        <taxon>Nocardioides</taxon>
    </lineage>
</organism>
<dbReference type="Pfam" id="PF12728">
    <property type="entry name" value="HTH_17"/>
    <property type="match status" value="1"/>
</dbReference>
<feature type="domain" description="Helix-turn-helix" evidence="1">
    <location>
        <begin position="23"/>
        <end position="65"/>
    </location>
</feature>
<evidence type="ECO:0000313" key="3">
    <source>
        <dbReference type="Proteomes" id="UP001142292"/>
    </source>
</evidence>
<keyword evidence="3" id="KW-1185">Reference proteome</keyword>
<name>A0ABQ5SSK4_9ACTN</name>
<reference evidence="2" key="1">
    <citation type="journal article" date="2014" name="Int. J. Syst. Evol. Microbiol.">
        <title>Complete genome of a new Firmicutes species belonging to the dominant human colonic microbiota ('Ruminococcus bicirculans') reveals two chromosomes and a selective capacity to utilize plant glucans.</title>
        <authorList>
            <consortium name="NISC Comparative Sequencing Program"/>
            <person name="Wegmann U."/>
            <person name="Louis P."/>
            <person name="Goesmann A."/>
            <person name="Henrissat B."/>
            <person name="Duncan S.H."/>
            <person name="Flint H.J."/>
        </authorList>
    </citation>
    <scope>NUCLEOTIDE SEQUENCE</scope>
    <source>
        <strain evidence="2">VKM Ac-1246</strain>
    </source>
</reference>
<reference evidence="2" key="2">
    <citation type="submission" date="2023-01" db="EMBL/GenBank/DDBJ databases">
        <authorList>
            <person name="Sun Q."/>
            <person name="Evtushenko L."/>
        </authorList>
    </citation>
    <scope>NUCLEOTIDE SEQUENCE</scope>
    <source>
        <strain evidence="2">VKM Ac-1246</strain>
    </source>
</reference>
<evidence type="ECO:0000259" key="1">
    <source>
        <dbReference type="Pfam" id="PF12728"/>
    </source>
</evidence>
<proteinExistence type="predicted"/>
<sequence length="75" mass="7973">MTAPEFVGLPDPNVQPTMSVWPEAAGILHLSKASAYAAAERGEIPTIRIGRRLLVPTAALRRLLQLDAPLDAEGA</sequence>
<accession>A0ABQ5SSK4</accession>
<dbReference type="EMBL" id="BSEL01000001">
    <property type="protein sequence ID" value="GLJ66524.1"/>
    <property type="molecule type" value="Genomic_DNA"/>
</dbReference>
<comment type="caution">
    <text evidence="2">The sequence shown here is derived from an EMBL/GenBank/DDBJ whole genome shotgun (WGS) entry which is preliminary data.</text>
</comment>
<dbReference type="InterPro" id="IPR041657">
    <property type="entry name" value="HTH_17"/>
</dbReference>
<dbReference type="Proteomes" id="UP001142292">
    <property type="component" value="Unassembled WGS sequence"/>
</dbReference>
<dbReference type="RefSeq" id="WP_229787892.1">
    <property type="nucleotide sequence ID" value="NZ_BMRK01000011.1"/>
</dbReference>
<protein>
    <recommendedName>
        <fullName evidence="1">Helix-turn-helix domain-containing protein</fullName>
    </recommendedName>
</protein>
<gene>
    <name evidence="2" type="ORF">GCM10017579_05600</name>
</gene>